<dbReference type="GO" id="GO:0016746">
    <property type="term" value="F:acyltransferase activity"/>
    <property type="evidence" value="ECO:0007669"/>
    <property type="project" value="UniProtKB-KW"/>
</dbReference>
<evidence type="ECO:0000313" key="4">
    <source>
        <dbReference type="Proteomes" id="UP000308713"/>
    </source>
</evidence>
<dbReference type="InterPro" id="IPR011004">
    <property type="entry name" value="Trimer_LpxA-like_sf"/>
</dbReference>
<dbReference type="RefSeq" id="WP_139695665.1">
    <property type="nucleotide sequence ID" value="NZ_CP074074.1"/>
</dbReference>
<dbReference type="Gene3D" id="2.160.10.10">
    <property type="entry name" value="Hexapeptide repeat proteins"/>
    <property type="match status" value="1"/>
</dbReference>
<keyword evidence="1 3" id="KW-0808">Transferase</keyword>
<evidence type="ECO:0000313" key="3">
    <source>
        <dbReference type="EMBL" id="TNJ45228.1"/>
    </source>
</evidence>
<organism evidence="3 4">
    <name type="scientific">Allotamlana fucoidanivorans</name>
    <dbReference type="NCBI Taxonomy" id="2583814"/>
    <lineage>
        <taxon>Bacteria</taxon>
        <taxon>Pseudomonadati</taxon>
        <taxon>Bacteroidota</taxon>
        <taxon>Flavobacteriia</taxon>
        <taxon>Flavobacteriales</taxon>
        <taxon>Flavobacteriaceae</taxon>
        <taxon>Allotamlana</taxon>
    </lineage>
</organism>
<dbReference type="OrthoDB" id="9784832at2"/>
<evidence type="ECO:0000256" key="1">
    <source>
        <dbReference type="ARBA" id="ARBA00022679"/>
    </source>
</evidence>
<gene>
    <name evidence="3" type="ORF">FGF67_05830</name>
</gene>
<protein>
    <submittedName>
        <fullName evidence="3">Glucose-1-phosphate thymidylyltransferase</fullName>
    </submittedName>
</protein>
<dbReference type="Pfam" id="PF13562">
    <property type="entry name" value="NTP_transf_4"/>
    <property type="match status" value="1"/>
</dbReference>
<dbReference type="NCBIfam" id="TIGR03991">
    <property type="entry name" value="alt_bact_glmU"/>
    <property type="match status" value="1"/>
</dbReference>
<dbReference type="EMBL" id="VDCS01000005">
    <property type="protein sequence ID" value="TNJ45228.1"/>
    <property type="molecule type" value="Genomic_DNA"/>
</dbReference>
<dbReference type="CDD" id="cd05635">
    <property type="entry name" value="LbH_unknown"/>
    <property type="match status" value="1"/>
</dbReference>
<dbReference type="PANTHER" id="PTHR43584">
    <property type="entry name" value="NUCLEOTIDYL TRANSFERASE"/>
    <property type="match status" value="1"/>
</dbReference>
<name>A0A5C4SN51_9FLAO</name>
<dbReference type="InterPro" id="IPR023917">
    <property type="entry name" value="Bifunctiontional_GlmU_bac-type"/>
</dbReference>
<proteinExistence type="predicted"/>
<dbReference type="InterPro" id="IPR050065">
    <property type="entry name" value="GlmU-like"/>
</dbReference>
<dbReference type="SUPFAM" id="SSF51161">
    <property type="entry name" value="Trimeric LpxA-like enzymes"/>
    <property type="match status" value="1"/>
</dbReference>
<reference evidence="3 4" key="1">
    <citation type="submission" date="2019-05" db="EMBL/GenBank/DDBJ databases">
        <title>Tamlana fucoidanivorans sp. nov., isolated from the surface of algae collected from Fujian province in China.</title>
        <authorList>
            <person name="Li J."/>
        </authorList>
    </citation>
    <scope>NUCLEOTIDE SEQUENCE [LARGE SCALE GENOMIC DNA]</scope>
    <source>
        <strain evidence="3 4">CW2-9</strain>
    </source>
</reference>
<dbReference type="GO" id="GO:0016779">
    <property type="term" value="F:nucleotidyltransferase activity"/>
    <property type="evidence" value="ECO:0007669"/>
    <property type="project" value="UniProtKB-ARBA"/>
</dbReference>
<sequence>MNYILFDGPARNSLLPFTYTRPVADIRVGIMTIREKWESYLDYTTTTVTEEYLSDKFPMVEMEENIMINASYLPNFELVEMIKDLKENQAIFKDENVVAFFTKEAQEDIDFEAYEAIEFHEDVIEINNTWDIFSKNGEALVDDFNFLTQGRRSQPMPSSNNVIASENVFIEEGAKLEFVTLNASKGPIYIGRNTEIMEGSIIRGPFALCEGAIVKMGAKIYGPTTVGPFSKVGGEINNAVLFGYSNKGHDGFLGNSVLGEWCNLGADTNTSNLKNNYAEVRLWDYETERFARTGLQFCGLMMGDHSKCGINTMFNTGTVVGVSANIFGSGFPRNFIPSFSWGGSGGFTTFLTKKAFEVAEVVMSRRHLEFSDQDKAILEHVFEETKKYRRD</sequence>
<accession>A0A5C4SN51</accession>
<evidence type="ECO:0000256" key="2">
    <source>
        <dbReference type="ARBA" id="ARBA00023315"/>
    </source>
</evidence>
<keyword evidence="4" id="KW-1185">Reference proteome</keyword>
<comment type="caution">
    <text evidence="3">The sequence shown here is derived from an EMBL/GenBank/DDBJ whole genome shotgun (WGS) entry which is preliminary data.</text>
</comment>
<dbReference type="Proteomes" id="UP000308713">
    <property type="component" value="Unassembled WGS sequence"/>
</dbReference>
<dbReference type="PANTHER" id="PTHR43584:SF9">
    <property type="entry name" value="TRANSFERASE HEXAPEPTIDE REPEAT CONTAINING PROTEIN"/>
    <property type="match status" value="1"/>
</dbReference>
<dbReference type="AlphaFoldDB" id="A0A5C4SN51"/>
<keyword evidence="2" id="KW-0012">Acyltransferase</keyword>